<keyword evidence="3" id="KW-1185">Reference proteome</keyword>
<dbReference type="EMBL" id="FNLO01000003">
    <property type="protein sequence ID" value="SDV47765.1"/>
    <property type="molecule type" value="Genomic_DNA"/>
</dbReference>
<feature type="region of interest" description="Disordered" evidence="1">
    <location>
        <begin position="1"/>
        <end position="62"/>
    </location>
</feature>
<gene>
    <name evidence="2" type="ORF">SAMN05216551_103279</name>
</gene>
<dbReference type="RefSeq" id="WP_139169527.1">
    <property type="nucleotide sequence ID" value="NZ_FNLO01000003.1"/>
</dbReference>
<evidence type="ECO:0000313" key="2">
    <source>
        <dbReference type="EMBL" id="SDV47765.1"/>
    </source>
</evidence>
<evidence type="ECO:0000313" key="3">
    <source>
        <dbReference type="Proteomes" id="UP000243719"/>
    </source>
</evidence>
<accession>A0A1H2PNL0</accession>
<reference evidence="3" key="1">
    <citation type="submission" date="2016-09" db="EMBL/GenBank/DDBJ databases">
        <authorList>
            <person name="Varghese N."/>
            <person name="Submissions S."/>
        </authorList>
    </citation>
    <scope>NUCLEOTIDE SEQUENCE [LARGE SCALE GENOMIC DNA]</scope>
    <source>
        <strain evidence="3">JS23</strain>
    </source>
</reference>
<protein>
    <submittedName>
        <fullName evidence="2">Uncharacterized protein</fullName>
    </submittedName>
</protein>
<feature type="compositionally biased region" description="Basic and acidic residues" evidence="1">
    <location>
        <begin position="14"/>
        <end position="43"/>
    </location>
</feature>
<organism evidence="2 3">
    <name type="scientific">Chitinasiproducens palmae</name>
    <dbReference type="NCBI Taxonomy" id="1770053"/>
    <lineage>
        <taxon>Bacteria</taxon>
        <taxon>Pseudomonadati</taxon>
        <taxon>Pseudomonadota</taxon>
        <taxon>Betaproteobacteria</taxon>
        <taxon>Burkholderiales</taxon>
        <taxon>Burkholderiaceae</taxon>
        <taxon>Chitinasiproducens</taxon>
    </lineage>
</organism>
<dbReference type="AlphaFoldDB" id="A0A1H2PNL0"/>
<sequence length="62" mass="6822">MPDSKRPAGPARPLSERLDRAAIRDAMQEDLRTTRGEEAEIDRQGANATQSAQTSADSLKQR</sequence>
<dbReference type="Proteomes" id="UP000243719">
    <property type="component" value="Unassembled WGS sequence"/>
</dbReference>
<evidence type="ECO:0000256" key="1">
    <source>
        <dbReference type="SAM" id="MobiDB-lite"/>
    </source>
</evidence>
<proteinExistence type="predicted"/>
<name>A0A1H2PNL0_9BURK</name>
<feature type="compositionally biased region" description="Polar residues" evidence="1">
    <location>
        <begin position="46"/>
        <end position="62"/>
    </location>
</feature>